<dbReference type="SUPFAM" id="SSF53335">
    <property type="entry name" value="S-adenosyl-L-methionine-dependent methyltransferases"/>
    <property type="match status" value="1"/>
</dbReference>
<comment type="caution">
    <text evidence="3">The sequence shown here is derived from an EMBL/GenBank/DDBJ whole genome shotgun (WGS) entry which is preliminary data.</text>
</comment>
<organism evidence="3 4">
    <name type="scientific">Halomarina oriensis</name>
    <dbReference type="NCBI Taxonomy" id="671145"/>
    <lineage>
        <taxon>Archaea</taxon>
        <taxon>Methanobacteriati</taxon>
        <taxon>Methanobacteriota</taxon>
        <taxon>Stenosarchaea group</taxon>
        <taxon>Halobacteria</taxon>
        <taxon>Halobacteriales</taxon>
        <taxon>Natronomonadaceae</taxon>
        <taxon>Halomarina</taxon>
    </lineage>
</organism>
<dbReference type="PANTHER" id="PTHR23290">
    <property type="entry name" value="RRNA N6-ADENOSINE-METHYLTRANSFERASE METTL5"/>
    <property type="match status" value="1"/>
</dbReference>
<dbReference type="Proteomes" id="UP000451471">
    <property type="component" value="Unassembled WGS sequence"/>
</dbReference>
<protein>
    <submittedName>
        <fullName evidence="3">Methyltransferase</fullName>
    </submittedName>
</protein>
<feature type="region of interest" description="Disordered" evidence="1">
    <location>
        <begin position="1"/>
        <end position="34"/>
    </location>
</feature>
<dbReference type="InterPro" id="IPR051720">
    <property type="entry name" value="rRNA_MeTrfase/Polyamine_Synth"/>
</dbReference>
<keyword evidence="4" id="KW-1185">Reference proteome</keyword>
<proteinExistence type="predicted"/>
<dbReference type="InterPro" id="IPR029063">
    <property type="entry name" value="SAM-dependent_MTases_sf"/>
</dbReference>
<name>A0A6B0GIG7_9EURY</name>
<dbReference type="OrthoDB" id="31271at2157"/>
<evidence type="ECO:0000313" key="4">
    <source>
        <dbReference type="Proteomes" id="UP000451471"/>
    </source>
</evidence>
<keyword evidence="3" id="KW-0808">Transferase</keyword>
<dbReference type="EMBL" id="WSZK01000008">
    <property type="protein sequence ID" value="MWG33601.1"/>
    <property type="molecule type" value="Genomic_DNA"/>
</dbReference>
<dbReference type="InterPro" id="IPR007848">
    <property type="entry name" value="Small_mtfrase_dom"/>
</dbReference>
<sequence length="237" mass="25663">MNLTYRRTGRSRGAERPSRRRPAILSRVGDGPSSVNRRTLERHLQELDGFADPQVAFEQYPTPADIAAHVVHLAAVQGDLSRPVVDLGSGTGLLALGAALAGAPAVVGVELDADALTTARENTRRLDTPTAPAWVRGDATRLPLRLDGVTVFSNPPFGAQRGNEHADRAFLRTAAAVADVSYTIHNAGSRAFVDSFAADHAGEVTHAFAAAFDVDRQFDFHTDDRRTIETEVFRIEW</sequence>
<evidence type="ECO:0000259" key="2">
    <source>
        <dbReference type="Pfam" id="PF05175"/>
    </source>
</evidence>
<dbReference type="GO" id="GO:0032259">
    <property type="term" value="P:methylation"/>
    <property type="evidence" value="ECO:0007669"/>
    <property type="project" value="UniProtKB-KW"/>
</dbReference>
<evidence type="ECO:0000313" key="3">
    <source>
        <dbReference type="EMBL" id="MWG33601.1"/>
    </source>
</evidence>
<keyword evidence="3" id="KW-0489">Methyltransferase</keyword>
<accession>A0A6B0GIG7</accession>
<gene>
    <name evidence="3" type="ORF">GQS65_03685</name>
</gene>
<dbReference type="Pfam" id="PF05175">
    <property type="entry name" value="MTS"/>
    <property type="match status" value="1"/>
</dbReference>
<dbReference type="Gene3D" id="3.40.50.150">
    <property type="entry name" value="Vaccinia Virus protein VP39"/>
    <property type="match status" value="1"/>
</dbReference>
<dbReference type="PANTHER" id="PTHR23290:SF0">
    <property type="entry name" value="RRNA N6-ADENOSINE-METHYLTRANSFERASE METTL5"/>
    <property type="match status" value="1"/>
</dbReference>
<reference evidence="3 4" key="1">
    <citation type="submission" date="2019-12" db="EMBL/GenBank/DDBJ databases">
        <title>Halocatena pleomorpha gen. nov. sp. nov., an extremely halophilic archaeon of family Halobacteriaceae isolated from saltpan soil.</title>
        <authorList>
            <person name="Pal Y."/>
            <person name="Verma A."/>
            <person name="Krishnamurthi S."/>
            <person name="Kumar P."/>
        </authorList>
    </citation>
    <scope>NUCLEOTIDE SEQUENCE [LARGE SCALE GENOMIC DNA]</scope>
    <source>
        <strain evidence="3 4">JCM 16495</strain>
    </source>
</reference>
<evidence type="ECO:0000256" key="1">
    <source>
        <dbReference type="SAM" id="MobiDB-lite"/>
    </source>
</evidence>
<dbReference type="AlphaFoldDB" id="A0A6B0GIG7"/>
<dbReference type="GO" id="GO:0008168">
    <property type="term" value="F:methyltransferase activity"/>
    <property type="evidence" value="ECO:0007669"/>
    <property type="project" value="UniProtKB-KW"/>
</dbReference>
<feature type="domain" description="Methyltransferase small" evidence="2">
    <location>
        <begin position="73"/>
        <end position="176"/>
    </location>
</feature>